<dbReference type="AlphaFoldDB" id="A0A1J5PHE6"/>
<dbReference type="SUPFAM" id="SSF48452">
    <property type="entry name" value="TPR-like"/>
    <property type="match status" value="1"/>
</dbReference>
<reference evidence="1" key="1">
    <citation type="submission" date="2016-10" db="EMBL/GenBank/DDBJ databases">
        <title>Sequence of Gallionella enrichment culture.</title>
        <authorList>
            <person name="Poehlein A."/>
            <person name="Muehling M."/>
            <person name="Daniel R."/>
        </authorList>
    </citation>
    <scope>NUCLEOTIDE SEQUENCE</scope>
</reference>
<comment type="caution">
    <text evidence="1">The sequence shown here is derived from an EMBL/GenBank/DDBJ whole genome shotgun (WGS) entry which is preliminary data.</text>
</comment>
<organism evidence="1">
    <name type="scientific">mine drainage metagenome</name>
    <dbReference type="NCBI Taxonomy" id="410659"/>
    <lineage>
        <taxon>unclassified sequences</taxon>
        <taxon>metagenomes</taxon>
        <taxon>ecological metagenomes</taxon>
    </lineage>
</organism>
<dbReference type="Gene3D" id="1.25.40.10">
    <property type="entry name" value="Tetratricopeptide repeat domain"/>
    <property type="match status" value="1"/>
</dbReference>
<evidence type="ECO:0000313" key="1">
    <source>
        <dbReference type="EMBL" id="OIQ62981.1"/>
    </source>
</evidence>
<dbReference type="InterPro" id="IPR011990">
    <property type="entry name" value="TPR-like_helical_dom_sf"/>
</dbReference>
<proteinExistence type="predicted"/>
<sequence length="173" mass="18779">MDYHLVWKLRGGDPDGAKALLEDAITCLEPSQDPDGKALLGACLDLMIGFNRARAVLLAPRAARLIQEALRAAPRNPRVKVFWGIHCVFIPALFGGGSARAVAALTEAVQEAEAEADPGDPLTPRWGRIEAMAWLAEALADDGRKAEARNMVDRAVALDPQYPFARALQKELR</sequence>
<dbReference type="EMBL" id="MLJW01009418">
    <property type="protein sequence ID" value="OIQ62981.1"/>
    <property type="molecule type" value="Genomic_DNA"/>
</dbReference>
<protein>
    <submittedName>
        <fullName evidence="1">Uncharacterized protein</fullName>
    </submittedName>
</protein>
<name>A0A1J5PHE6_9ZZZZ</name>
<gene>
    <name evidence="1" type="ORF">GALL_554850</name>
</gene>
<accession>A0A1J5PHE6</accession>